<evidence type="ECO:0000256" key="2">
    <source>
        <dbReference type="ARBA" id="ARBA00022729"/>
    </source>
</evidence>
<dbReference type="Proteomes" id="UP000234498">
    <property type="component" value="Unassembled WGS sequence"/>
</dbReference>
<accession>A0A2H1HI93</accession>
<feature type="chain" id="PRO_5013970920" evidence="3">
    <location>
        <begin position="28"/>
        <end position="405"/>
    </location>
</feature>
<dbReference type="PANTHER" id="PTHR30483:SF6">
    <property type="entry name" value="PERIPLASMIC BINDING PROTEIN OF ABC TRANSPORTER FOR NATURAL AMINO ACIDS"/>
    <property type="match status" value="1"/>
</dbReference>
<proteinExistence type="inferred from homology"/>
<feature type="signal peptide" evidence="3">
    <location>
        <begin position="1"/>
        <end position="27"/>
    </location>
</feature>
<dbReference type="CDD" id="cd06336">
    <property type="entry name" value="PBP1_ABC_ligand_binding-like"/>
    <property type="match status" value="1"/>
</dbReference>
<dbReference type="PANTHER" id="PTHR30483">
    <property type="entry name" value="LEUCINE-SPECIFIC-BINDING PROTEIN"/>
    <property type="match status" value="1"/>
</dbReference>
<evidence type="ECO:0000259" key="4">
    <source>
        <dbReference type="Pfam" id="PF13458"/>
    </source>
</evidence>
<sequence>MNSVSRSRRRRLSAAAIMGAIALTATACGGGGSGSGEGDSVVIGYTGPLSGGGAAYGENVKIGLEMAIADLNADGVEVDGEPVTLELKSLDDKYAPSTAASNAQRLADQDKAPVVVSPNAGAIKAIQQINSGRSSFLISAYTSDPAIVQADNPLTMMIPPNFESYATEFSETAMEHGGKKLALLGTQSEYGQQWSKSITGAWSDAGGKVGGDNSIDYATVSDFAGPVSKALAEKPDAIFVGGPSQPTALIMEEARKQGFEGSFLVMDQAKLDEMATVTELDNLKNSVGVLPVSEYQDPGTEDFLKKFAEKAGEKKVPTSETALNYQGIAIIAKAMEVAGTTDDPEKIREAIGEALPEVDDKYKVNGFPDEITEQGHLLNPDLEATFLDEDGEYTKVPIEQASDDK</sequence>
<protein>
    <submittedName>
        <fullName evidence="5">Amino acid/amide ABC transporter substrate-binding protein, HAAT family (TC 3.A.1.4.-)</fullName>
    </submittedName>
</protein>
<dbReference type="RefSeq" id="WP_101593266.1">
    <property type="nucleotide sequence ID" value="NZ_FXZA01000001.1"/>
</dbReference>
<evidence type="ECO:0000313" key="6">
    <source>
        <dbReference type="Proteomes" id="UP000234498"/>
    </source>
</evidence>
<keyword evidence="2 3" id="KW-0732">Signal</keyword>
<dbReference type="InterPro" id="IPR028081">
    <property type="entry name" value="Leu-bd"/>
</dbReference>
<dbReference type="OrthoDB" id="7337537at2"/>
<reference evidence="5 6" key="1">
    <citation type="submission" date="2017-03" db="EMBL/GenBank/DDBJ databases">
        <authorList>
            <person name="Afonso C.L."/>
            <person name="Miller P.J."/>
            <person name="Scott M.A."/>
            <person name="Spackman E."/>
            <person name="Goraichik I."/>
            <person name="Dimitrov K.M."/>
            <person name="Suarez D.L."/>
            <person name="Swayne D.E."/>
        </authorList>
    </citation>
    <scope>NUCLEOTIDE SEQUENCE [LARGE SCALE GENOMIC DNA]</scope>
    <source>
        <strain evidence="5 6">Mu101</strain>
    </source>
</reference>
<dbReference type="PROSITE" id="PS51257">
    <property type="entry name" value="PROKAR_LIPOPROTEIN"/>
    <property type="match status" value="1"/>
</dbReference>
<name>A0A2H1HI93_BRELN</name>
<dbReference type="Pfam" id="PF13458">
    <property type="entry name" value="Peripla_BP_6"/>
    <property type="match status" value="1"/>
</dbReference>
<dbReference type="InterPro" id="IPR051010">
    <property type="entry name" value="BCAA_transport"/>
</dbReference>
<dbReference type="InterPro" id="IPR028082">
    <property type="entry name" value="Peripla_BP_I"/>
</dbReference>
<dbReference type="Gene3D" id="3.40.50.2300">
    <property type="match status" value="2"/>
</dbReference>
<comment type="similarity">
    <text evidence="1">Belongs to the leucine-binding protein family.</text>
</comment>
<dbReference type="EMBL" id="FXZA01000001">
    <property type="protein sequence ID" value="SMX62643.1"/>
    <property type="molecule type" value="Genomic_DNA"/>
</dbReference>
<gene>
    <name evidence="5" type="ORF">BLIN101_00043</name>
</gene>
<organism evidence="5 6">
    <name type="scientific">Brevibacterium linens</name>
    <dbReference type="NCBI Taxonomy" id="1703"/>
    <lineage>
        <taxon>Bacteria</taxon>
        <taxon>Bacillati</taxon>
        <taxon>Actinomycetota</taxon>
        <taxon>Actinomycetes</taxon>
        <taxon>Micrococcales</taxon>
        <taxon>Brevibacteriaceae</taxon>
        <taxon>Brevibacterium</taxon>
    </lineage>
</organism>
<dbReference type="AlphaFoldDB" id="A0A2H1HI93"/>
<evidence type="ECO:0000256" key="1">
    <source>
        <dbReference type="ARBA" id="ARBA00010062"/>
    </source>
</evidence>
<evidence type="ECO:0000313" key="5">
    <source>
        <dbReference type="EMBL" id="SMX62643.1"/>
    </source>
</evidence>
<evidence type="ECO:0000256" key="3">
    <source>
        <dbReference type="SAM" id="SignalP"/>
    </source>
</evidence>
<feature type="domain" description="Leucine-binding protein" evidence="4">
    <location>
        <begin position="41"/>
        <end position="367"/>
    </location>
</feature>
<dbReference type="SUPFAM" id="SSF53822">
    <property type="entry name" value="Periplasmic binding protein-like I"/>
    <property type="match status" value="1"/>
</dbReference>